<evidence type="ECO:0008006" key="4">
    <source>
        <dbReference type="Google" id="ProtNLM"/>
    </source>
</evidence>
<evidence type="ECO:0000256" key="1">
    <source>
        <dbReference type="SAM" id="SignalP"/>
    </source>
</evidence>
<keyword evidence="3" id="KW-1185">Reference proteome</keyword>
<dbReference type="AlphaFoldDB" id="A0A1M6AB48"/>
<dbReference type="RefSeq" id="WP_073307574.1">
    <property type="nucleotide sequence ID" value="NZ_FQZI01000001.1"/>
</dbReference>
<organism evidence="2 3">
    <name type="scientific">Flavobacterium terrae</name>
    <dbReference type="NCBI Taxonomy" id="415425"/>
    <lineage>
        <taxon>Bacteria</taxon>
        <taxon>Pseudomonadati</taxon>
        <taxon>Bacteroidota</taxon>
        <taxon>Flavobacteriia</taxon>
        <taxon>Flavobacteriales</taxon>
        <taxon>Flavobacteriaceae</taxon>
        <taxon>Flavobacterium</taxon>
    </lineage>
</organism>
<dbReference type="Proteomes" id="UP000184488">
    <property type="component" value="Unassembled WGS sequence"/>
</dbReference>
<feature type="chain" id="PRO_5012093238" description="Lipoprotein" evidence="1">
    <location>
        <begin position="26"/>
        <end position="284"/>
    </location>
</feature>
<evidence type="ECO:0000313" key="2">
    <source>
        <dbReference type="EMBL" id="SHI33685.1"/>
    </source>
</evidence>
<sequence length="284" mass="30892">MKMFKFFAVLFIAVSLFSCSSDSSSDDTTDNSADYFNLTYNGQAKTVNSWVAIKQEDFIEVSGDTPDGLGISLKFNAHGNLYEAFTHPNTPSSTIPTSGSFAYFSNSTFTFQLVELNTTNKTIKVNFSGKLYEDEYDHTSATNTVSGSFKIPYTSVTPPISGIGTYAKINGQDWYGIQKYASGNGSTMTLYEQNGGEYIIGIVYPDSSLQTGTFNFSNNSASNRISFSKYDPVTHEEIEYNVSGTITYTQASILAQGTFSLTATHPTNGSTVTITNGTFKEGAQ</sequence>
<reference evidence="3" key="1">
    <citation type="submission" date="2016-11" db="EMBL/GenBank/DDBJ databases">
        <authorList>
            <person name="Varghese N."/>
            <person name="Submissions S."/>
        </authorList>
    </citation>
    <scope>NUCLEOTIDE SEQUENCE [LARGE SCALE GENOMIC DNA]</scope>
    <source>
        <strain evidence="3">DSM 18829</strain>
    </source>
</reference>
<dbReference type="OrthoDB" id="1329515at2"/>
<protein>
    <recommendedName>
        <fullName evidence="4">Lipoprotein</fullName>
    </recommendedName>
</protein>
<gene>
    <name evidence="2" type="ORF">SAMN05444363_0117</name>
</gene>
<accession>A0A1M6AB48</accession>
<dbReference type="PROSITE" id="PS51257">
    <property type="entry name" value="PROKAR_LIPOPROTEIN"/>
    <property type="match status" value="1"/>
</dbReference>
<dbReference type="EMBL" id="FQZI01000001">
    <property type="protein sequence ID" value="SHI33685.1"/>
    <property type="molecule type" value="Genomic_DNA"/>
</dbReference>
<proteinExistence type="predicted"/>
<dbReference type="STRING" id="415425.SAMN05444363_0117"/>
<name>A0A1M6AB48_9FLAO</name>
<evidence type="ECO:0000313" key="3">
    <source>
        <dbReference type="Proteomes" id="UP000184488"/>
    </source>
</evidence>
<feature type="signal peptide" evidence="1">
    <location>
        <begin position="1"/>
        <end position="25"/>
    </location>
</feature>
<dbReference type="InterPro" id="IPR046219">
    <property type="entry name" value="DUF6252"/>
</dbReference>
<dbReference type="Pfam" id="PF19765">
    <property type="entry name" value="DUF6252"/>
    <property type="match status" value="1"/>
</dbReference>
<keyword evidence="1" id="KW-0732">Signal</keyword>